<dbReference type="HOGENOM" id="CLU_2913705_0_0_9"/>
<evidence type="ECO:0000313" key="2">
    <source>
        <dbReference type="Proteomes" id="UP000001299"/>
    </source>
</evidence>
<keyword evidence="2" id="KW-1185">Reference proteome</keyword>
<dbReference type="KEGG" id="bpb:bpr_I1074"/>
<organism evidence="1 2">
    <name type="scientific">Butyrivibrio proteoclasticus (strain ATCC 51982 / DSM 14932 / B316)</name>
    <name type="common">Clostridium proteoclasticum</name>
    <dbReference type="NCBI Taxonomy" id="515622"/>
    <lineage>
        <taxon>Bacteria</taxon>
        <taxon>Bacillati</taxon>
        <taxon>Bacillota</taxon>
        <taxon>Clostridia</taxon>
        <taxon>Lachnospirales</taxon>
        <taxon>Lachnospiraceae</taxon>
        <taxon>Butyrivibrio</taxon>
    </lineage>
</organism>
<dbReference type="STRING" id="515622.bpr_I1074"/>
<dbReference type="AlphaFoldDB" id="E0S1Y9"/>
<accession>E0S1Y9</accession>
<sequence>MLDKYIGGWYIIYTITLKIKPKQSKWHKLHRRRAQVIGTADIYSEGGDASSEPGNVEMPFR</sequence>
<proteinExistence type="predicted"/>
<gene>
    <name evidence="1" type="ordered locus">bpr_I1074</name>
</gene>
<evidence type="ECO:0000313" key="1">
    <source>
        <dbReference type="EMBL" id="ADL33814.1"/>
    </source>
</evidence>
<reference evidence="1 2" key="1">
    <citation type="journal article" date="2010" name="PLoS ONE">
        <title>The glycobiome of the rumen bacterium Butyrivibrio proteoclasticus B316(T) highlights adaptation to a polysaccharide-rich environment.</title>
        <authorList>
            <person name="Kelly W.J."/>
            <person name="Leahy S.C."/>
            <person name="Altermann E."/>
            <person name="Yeoman C.J."/>
            <person name="Dunne J.C."/>
            <person name="Kong Z."/>
            <person name="Pacheco D.M."/>
            <person name="Li D."/>
            <person name="Noel S.J."/>
            <person name="Moon C.D."/>
            <person name="Cookson A.L."/>
            <person name="Attwood G.T."/>
        </authorList>
    </citation>
    <scope>NUCLEOTIDE SEQUENCE [LARGE SCALE GENOMIC DNA]</scope>
    <source>
        <strain evidence="2">ATCC 51982 / DSM 14932 / B316</strain>
    </source>
</reference>
<dbReference type="Proteomes" id="UP000001299">
    <property type="component" value="Chromosome 1"/>
</dbReference>
<dbReference type="EMBL" id="CP001810">
    <property type="protein sequence ID" value="ADL33814.1"/>
    <property type="molecule type" value="Genomic_DNA"/>
</dbReference>
<protein>
    <submittedName>
        <fullName evidence="1">Uncharacterized protein</fullName>
    </submittedName>
</protein>
<name>E0S1Y9_BUTPB</name>